<reference evidence="3" key="1">
    <citation type="submission" date="2021-02" db="EMBL/GenBank/DDBJ databases">
        <authorList>
            <person name="Dougan E. K."/>
            <person name="Rhodes N."/>
            <person name="Thang M."/>
            <person name="Chan C."/>
        </authorList>
    </citation>
    <scope>NUCLEOTIDE SEQUENCE</scope>
</reference>
<dbReference type="Pfam" id="PF03462">
    <property type="entry name" value="PCRF"/>
    <property type="match status" value="1"/>
</dbReference>
<dbReference type="InterPro" id="IPR000352">
    <property type="entry name" value="Pep_chain_release_fac_I"/>
</dbReference>
<dbReference type="Gene3D" id="3.30.70.1660">
    <property type="match status" value="1"/>
</dbReference>
<accession>A0A813HGJ3</accession>
<dbReference type="SUPFAM" id="SSF75620">
    <property type="entry name" value="Release factor"/>
    <property type="match status" value="1"/>
</dbReference>
<evidence type="ECO:0000313" key="3">
    <source>
        <dbReference type="EMBL" id="CAE8636626.1"/>
    </source>
</evidence>
<dbReference type="AlphaFoldDB" id="A0A813HGJ3"/>
<evidence type="ECO:0000259" key="2">
    <source>
        <dbReference type="PROSITE" id="PS00745"/>
    </source>
</evidence>
<dbReference type="PANTHER" id="PTHR43116:SF3">
    <property type="entry name" value="CLASS I PEPTIDE CHAIN RELEASE FACTOR"/>
    <property type="match status" value="1"/>
</dbReference>
<protein>
    <recommendedName>
        <fullName evidence="2">Prokaryotic-type class I peptide chain release factors domain-containing protein</fullName>
    </recommendedName>
</protein>
<dbReference type="GO" id="GO:0005737">
    <property type="term" value="C:cytoplasm"/>
    <property type="evidence" value="ECO:0007669"/>
    <property type="project" value="UniProtKB-ARBA"/>
</dbReference>
<keyword evidence="4" id="KW-1185">Reference proteome</keyword>
<feature type="domain" description="Prokaryotic-type class I peptide chain release factors" evidence="2">
    <location>
        <begin position="260"/>
        <end position="276"/>
    </location>
</feature>
<dbReference type="Gene3D" id="3.30.160.20">
    <property type="match status" value="1"/>
</dbReference>
<dbReference type="Proteomes" id="UP000654075">
    <property type="component" value="Unassembled WGS sequence"/>
</dbReference>
<evidence type="ECO:0000313" key="4">
    <source>
        <dbReference type="Proteomes" id="UP000654075"/>
    </source>
</evidence>
<dbReference type="InterPro" id="IPR005139">
    <property type="entry name" value="PCRF"/>
</dbReference>
<dbReference type="OrthoDB" id="2019491at2759"/>
<sequence length="392" mass="42451">MLQWLPRGPTSLRHCRLSFFLQRPHAISRGWAGAHSSSTFSSSSEVAGALTEAIAQCSLVSDVIPAQNWEPAVRICCKAMSCEAAELRALIELAKKEQDGDFAGECEDQLVSVWAQGSQVLTEAVLADAPATSDCFLEIHSGEGGVDAMDWCRMLGQMYEDWSAIHGLAVERVGEVPGDIAGFRSLTLHFSGAPAFGLLSAESGVHRLIRTSPFDRKGRRHTSFVVVLVLEGDDGHHNNQSSKQLAEEIPRKELKIETMRASGAGGQSVNMSETAVRITHLPTGISAKCQRAPSQIDNKKTAMMLLCAKLRAHASSKKRQERAAHYAGRVLEASAAAEKRVRTYTMHPQEMVKDHRCGLQVSDAGLVLSGSGLHPFLECGILCSLLEELTPA</sequence>
<dbReference type="PROSITE" id="PS00745">
    <property type="entry name" value="RF_PROK_I"/>
    <property type="match status" value="1"/>
</dbReference>
<dbReference type="InterPro" id="IPR045853">
    <property type="entry name" value="Pep_chain_release_fac_I_sf"/>
</dbReference>
<dbReference type="PANTHER" id="PTHR43116">
    <property type="entry name" value="PEPTIDE CHAIN RELEASE FACTOR 2"/>
    <property type="match status" value="1"/>
</dbReference>
<proteinExistence type="inferred from homology"/>
<dbReference type="GO" id="GO:0003747">
    <property type="term" value="F:translation release factor activity"/>
    <property type="evidence" value="ECO:0007669"/>
    <property type="project" value="InterPro"/>
</dbReference>
<dbReference type="SMART" id="SM00937">
    <property type="entry name" value="PCRF"/>
    <property type="match status" value="1"/>
</dbReference>
<organism evidence="3 4">
    <name type="scientific">Polarella glacialis</name>
    <name type="common">Dinoflagellate</name>
    <dbReference type="NCBI Taxonomy" id="89957"/>
    <lineage>
        <taxon>Eukaryota</taxon>
        <taxon>Sar</taxon>
        <taxon>Alveolata</taxon>
        <taxon>Dinophyceae</taxon>
        <taxon>Suessiales</taxon>
        <taxon>Suessiaceae</taxon>
        <taxon>Polarella</taxon>
    </lineage>
</organism>
<comment type="similarity">
    <text evidence="1">Belongs to the prokaryotic/mitochondrial release factor family.</text>
</comment>
<evidence type="ECO:0000256" key="1">
    <source>
        <dbReference type="ARBA" id="ARBA00010835"/>
    </source>
</evidence>
<comment type="caution">
    <text evidence="3">The sequence shown here is derived from an EMBL/GenBank/DDBJ whole genome shotgun (WGS) entry which is preliminary data.</text>
</comment>
<dbReference type="EMBL" id="CAJNNV010031525">
    <property type="protein sequence ID" value="CAE8636626.1"/>
    <property type="molecule type" value="Genomic_DNA"/>
</dbReference>
<dbReference type="Pfam" id="PF00472">
    <property type="entry name" value="RF-1"/>
    <property type="match status" value="1"/>
</dbReference>
<gene>
    <name evidence="3" type="ORF">PGLA1383_LOCUS52051</name>
</gene>
<name>A0A813HGJ3_POLGL</name>